<feature type="domain" description="Homeobox" evidence="13">
    <location>
        <begin position="178"/>
        <end position="238"/>
    </location>
</feature>
<keyword evidence="4 10" id="KW-0862">Zinc</keyword>
<evidence type="ECO:0000313" key="15">
    <source>
        <dbReference type="WBParaSite" id="PgR087_g036_t02"/>
    </source>
</evidence>
<dbReference type="FunFam" id="2.10.110.10:FF:000136">
    <property type="entry name" value="LIM domain family"/>
    <property type="match status" value="1"/>
</dbReference>
<sequence>MAICGGCNTAILDRYVFHVLDKTWHASCIQCADCKEPLTETCFSRDGLILCRQDFSRRFGTRCAGCNVALDRNDLVRRARDKVFHVQCFQCTVCQKKLDTGEQLYILNGNRFVCKHDYLANPELFAGGGATSECGSEEIDEDCDEASDDIEESNSTGHQEVNGDSVCSGKLDDLSASAKRRGPRTTIKAKQLDTLKAAFASTPKPTRHIREQLAQETGLNMRVIQVWFQNRRSKERRMKQLRYGGYRPTRRNRGGSRDDLCAPPGEIFAHDTNSESYYGQPPLSFYCEGYPPSEGAPPAALPHPSFIIPPDAHHMRIEPPANEATYMEDSLRPPHSSPNMPLAAQDDAYRPMQVMYPPPEIKSVIPGW</sequence>
<proteinExistence type="predicted"/>
<feature type="domain" description="LIM zinc-binding" evidence="12">
    <location>
        <begin position="62"/>
        <end position="124"/>
    </location>
</feature>
<evidence type="ECO:0000256" key="8">
    <source>
        <dbReference type="ARBA" id="ARBA00023242"/>
    </source>
</evidence>
<evidence type="ECO:0000313" key="14">
    <source>
        <dbReference type="Proteomes" id="UP000887569"/>
    </source>
</evidence>
<dbReference type="GO" id="GO:0005634">
    <property type="term" value="C:nucleus"/>
    <property type="evidence" value="ECO:0007669"/>
    <property type="project" value="UniProtKB-SubCell"/>
</dbReference>
<dbReference type="PROSITE" id="PS50023">
    <property type="entry name" value="LIM_DOMAIN_2"/>
    <property type="match status" value="2"/>
</dbReference>
<comment type="subcellular location">
    <subcellularLocation>
        <location evidence="1 9 11">Nucleus</location>
    </subcellularLocation>
</comment>
<dbReference type="SUPFAM" id="SSF57716">
    <property type="entry name" value="Glucocorticoid receptor-like (DNA-binding domain)"/>
    <property type="match status" value="2"/>
</dbReference>
<dbReference type="InterPro" id="IPR009057">
    <property type="entry name" value="Homeodomain-like_sf"/>
</dbReference>
<evidence type="ECO:0000256" key="5">
    <source>
        <dbReference type="ARBA" id="ARBA00023038"/>
    </source>
</evidence>
<dbReference type="WBParaSite" id="PgR087_g036_t02">
    <property type="protein sequence ID" value="PgR087_g036_t02"/>
    <property type="gene ID" value="PgR087_g036"/>
</dbReference>
<dbReference type="InterPro" id="IPR001781">
    <property type="entry name" value="Znf_LIM"/>
</dbReference>
<dbReference type="SMART" id="SM00132">
    <property type="entry name" value="LIM"/>
    <property type="match status" value="2"/>
</dbReference>
<keyword evidence="3" id="KW-0677">Repeat</keyword>
<name>A0A915C498_PARUN</name>
<dbReference type="GO" id="GO:0000977">
    <property type="term" value="F:RNA polymerase II transcription regulatory region sequence-specific DNA binding"/>
    <property type="evidence" value="ECO:0007669"/>
    <property type="project" value="TreeGrafter"/>
</dbReference>
<dbReference type="GO" id="GO:0045944">
    <property type="term" value="P:positive regulation of transcription by RNA polymerase II"/>
    <property type="evidence" value="ECO:0007669"/>
    <property type="project" value="UniProtKB-ARBA"/>
</dbReference>
<reference evidence="15" key="1">
    <citation type="submission" date="2022-11" db="UniProtKB">
        <authorList>
            <consortium name="WormBaseParasite"/>
        </authorList>
    </citation>
    <scope>IDENTIFICATION</scope>
</reference>
<accession>A0A915C498</accession>
<keyword evidence="7 9" id="KW-0371">Homeobox</keyword>
<dbReference type="InterPro" id="IPR017970">
    <property type="entry name" value="Homeobox_CS"/>
</dbReference>
<dbReference type="InterPro" id="IPR001356">
    <property type="entry name" value="HD"/>
</dbReference>
<dbReference type="Gene3D" id="2.10.110.10">
    <property type="entry name" value="Cysteine Rich Protein"/>
    <property type="match status" value="2"/>
</dbReference>
<dbReference type="InterPro" id="IPR049619">
    <property type="entry name" value="Lhx1/5_LIM2"/>
</dbReference>
<organism evidence="14 15">
    <name type="scientific">Parascaris univalens</name>
    <name type="common">Nematode worm</name>
    <dbReference type="NCBI Taxonomy" id="6257"/>
    <lineage>
        <taxon>Eukaryota</taxon>
        <taxon>Metazoa</taxon>
        <taxon>Ecdysozoa</taxon>
        <taxon>Nematoda</taxon>
        <taxon>Chromadorea</taxon>
        <taxon>Rhabditida</taxon>
        <taxon>Spirurina</taxon>
        <taxon>Ascaridomorpha</taxon>
        <taxon>Ascaridoidea</taxon>
        <taxon>Ascarididae</taxon>
        <taxon>Parascaris</taxon>
    </lineage>
</organism>
<dbReference type="PANTHER" id="PTHR24208:SF105">
    <property type="entry name" value="DLIM1"/>
    <property type="match status" value="1"/>
</dbReference>
<evidence type="ECO:0000259" key="13">
    <source>
        <dbReference type="PROSITE" id="PS50071"/>
    </source>
</evidence>
<dbReference type="Pfam" id="PF00412">
    <property type="entry name" value="LIM"/>
    <property type="match status" value="2"/>
</dbReference>
<dbReference type="FunFam" id="2.10.110.10:FF:000006">
    <property type="entry name" value="LIM homeobox transcription factor 1-beta"/>
    <property type="match status" value="1"/>
</dbReference>
<evidence type="ECO:0000259" key="12">
    <source>
        <dbReference type="PROSITE" id="PS50023"/>
    </source>
</evidence>
<evidence type="ECO:0000256" key="4">
    <source>
        <dbReference type="ARBA" id="ARBA00022833"/>
    </source>
</evidence>
<evidence type="ECO:0000256" key="1">
    <source>
        <dbReference type="ARBA" id="ARBA00004123"/>
    </source>
</evidence>
<dbReference type="GO" id="GO:0000981">
    <property type="term" value="F:DNA-binding transcription factor activity, RNA polymerase II-specific"/>
    <property type="evidence" value="ECO:0007669"/>
    <property type="project" value="InterPro"/>
</dbReference>
<keyword evidence="5 10" id="KW-0440">LIM domain</keyword>
<dbReference type="InterPro" id="IPR050453">
    <property type="entry name" value="LIM_Homeobox_TF"/>
</dbReference>
<keyword evidence="14" id="KW-1185">Reference proteome</keyword>
<keyword evidence="6 9" id="KW-0238">DNA-binding</keyword>
<dbReference type="Pfam" id="PF00046">
    <property type="entry name" value="Homeodomain"/>
    <property type="match status" value="1"/>
</dbReference>
<evidence type="ECO:0000256" key="2">
    <source>
        <dbReference type="ARBA" id="ARBA00022723"/>
    </source>
</evidence>
<evidence type="ECO:0000256" key="6">
    <source>
        <dbReference type="ARBA" id="ARBA00023125"/>
    </source>
</evidence>
<dbReference type="GO" id="GO:0008270">
    <property type="term" value="F:zinc ion binding"/>
    <property type="evidence" value="ECO:0007669"/>
    <property type="project" value="InterPro"/>
</dbReference>
<evidence type="ECO:0000256" key="9">
    <source>
        <dbReference type="PROSITE-ProRule" id="PRU00108"/>
    </source>
</evidence>
<evidence type="ECO:0000256" key="10">
    <source>
        <dbReference type="PROSITE-ProRule" id="PRU00125"/>
    </source>
</evidence>
<dbReference type="PROSITE" id="PS00478">
    <property type="entry name" value="LIM_DOMAIN_1"/>
    <property type="match status" value="2"/>
</dbReference>
<feature type="domain" description="LIM zinc-binding" evidence="12">
    <location>
        <begin position="2"/>
        <end position="61"/>
    </location>
</feature>
<dbReference type="Proteomes" id="UP000887569">
    <property type="component" value="Unplaced"/>
</dbReference>
<evidence type="ECO:0000256" key="3">
    <source>
        <dbReference type="ARBA" id="ARBA00022737"/>
    </source>
</evidence>
<protein>
    <submittedName>
        <fullName evidence="15">Uncharacterized protein</fullName>
    </submittedName>
</protein>
<dbReference type="AlphaFoldDB" id="A0A915C498"/>
<dbReference type="PROSITE" id="PS50071">
    <property type="entry name" value="HOMEOBOX_2"/>
    <property type="match status" value="1"/>
</dbReference>
<dbReference type="FunFam" id="1.10.10.60:FF:000075">
    <property type="entry name" value="LIM/homeobox protein Lhx1"/>
    <property type="match status" value="1"/>
</dbReference>
<evidence type="ECO:0000256" key="11">
    <source>
        <dbReference type="RuleBase" id="RU000682"/>
    </source>
</evidence>
<keyword evidence="2 10" id="KW-0479">Metal-binding</keyword>
<dbReference type="Gene3D" id="1.10.10.60">
    <property type="entry name" value="Homeodomain-like"/>
    <property type="match status" value="1"/>
</dbReference>
<dbReference type="CDD" id="cd09375">
    <property type="entry name" value="LIM2_Lhx1_Lhx5"/>
    <property type="match status" value="1"/>
</dbReference>
<dbReference type="GO" id="GO:0007409">
    <property type="term" value="P:axonogenesis"/>
    <property type="evidence" value="ECO:0007669"/>
    <property type="project" value="UniProtKB-ARBA"/>
</dbReference>
<dbReference type="PANTHER" id="PTHR24208">
    <property type="entry name" value="LIM/HOMEOBOX PROTEIN LHX"/>
    <property type="match status" value="1"/>
</dbReference>
<feature type="DNA-binding region" description="Homeobox" evidence="9">
    <location>
        <begin position="180"/>
        <end position="239"/>
    </location>
</feature>
<keyword evidence="8 9" id="KW-0539">Nucleus</keyword>
<dbReference type="SMART" id="SM00389">
    <property type="entry name" value="HOX"/>
    <property type="match status" value="1"/>
</dbReference>
<dbReference type="PROSITE" id="PS00027">
    <property type="entry name" value="HOMEOBOX_1"/>
    <property type="match status" value="1"/>
</dbReference>
<dbReference type="SUPFAM" id="SSF46689">
    <property type="entry name" value="Homeodomain-like"/>
    <property type="match status" value="1"/>
</dbReference>
<dbReference type="CDD" id="cd00086">
    <property type="entry name" value="homeodomain"/>
    <property type="match status" value="1"/>
</dbReference>
<evidence type="ECO:0000256" key="7">
    <source>
        <dbReference type="ARBA" id="ARBA00023155"/>
    </source>
</evidence>